<organism evidence="9">
    <name type="scientific">Spumella elongata</name>
    <dbReference type="NCBI Taxonomy" id="89044"/>
    <lineage>
        <taxon>Eukaryota</taxon>
        <taxon>Sar</taxon>
        <taxon>Stramenopiles</taxon>
        <taxon>Ochrophyta</taxon>
        <taxon>Chrysophyceae</taxon>
        <taxon>Chromulinales</taxon>
        <taxon>Chromulinaceae</taxon>
        <taxon>Spumella</taxon>
    </lineage>
</organism>
<feature type="transmembrane region" description="Helical" evidence="8">
    <location>
        <begin position="244"/>
        <end position="262"/>
    </location>
</feature>
<accession>A0A7S3HEY5</accession>
<evidence type="ECO:0000256" key="5">
    <source>
        <dbReference type="ARBA" id="ARBA00022989"/>
    </source>
</evidence>
<comment type="subcellular location">
    <subcellularLocation>
        <location evidence="1">Membrane</location>
        <topology evidence="1">Multi-pass membrane protein</topology>
    </subcellularLocation>
</comment>
<evidence type="ECO:0000256" key="1">
    <source>
        <dbReference type="ARBA" id="ARBA00004141"/>
    </source>
</evidence>
<dbReference type="AlphaFoldDB" id="A0A7S3HEY5"/>
<evidence type="ECO:0000256" key="8">
    <source>
        <dbReference type="SAM" id="Phobius"/>
    </source>
</evidence>
<proteinExistence type="inferred from homology"/>
<evidence type="ECO:0000256" key="6">
    <source>
        <dbReference type="ARBA" id="ARBA00023136"/>
    </source>
</evidence>
<dbReference type="PANTHER" id="PTHR31326:SF1">
    <property type="entry name" value="PROTEIN CLT2, CHLOROPLASTIC"/>
    <property type="match status" value="1"/>
</dbReference>
<feature type="transmembrane region" description="Helical" evidence="8">
    <location>
        <begin position="121"/>
        <end position="144"/>
    </location>
</feature>
<name>A0A7S3HEY5_9STRA</name>
<dbReference type="Pfam" id="PF08627">
    <property type="entry name" value="CRT-like"/>
    <property type="match status" value="1"/>
</dbReference>
<sequence length="429" mass="46001">MGAYDSLAGILQAFSVNYITSSSTVILVGQSAIPISMIVSSIALKSKYTMAQYMGAAVVMTGIVVVLIPNFMGTAQTDASGTAVDSSTQLIWIVVLVISCVPMCLSSVYKEKALGEMDVDCTYLNGWVAVFQFLIAIPLCFPSAQIQGMPISNILPNMYGGMRCWMGVNTISEDYNPYNQPIDNCASAPLFVTSYLFFNVVYNFLIVIILKYGSANILFLSSTVIVPISNVVFSLKFIPGSKPMGPMDLVGLVVILSGLVIYRFSNQMKELWESLNGLVVDAEELDKRMSARLVAKKVESKHAKYVGLNALEAVETLMDTKILNAQSQVLFRTPRVIRENYLVKLGVSPSPQLSVRGGRTGVIGSITSSPAAPGRGSPFMSLNADKRAAAGGYNGDGKHKLPPTRAMSGGGTGPASLEEGRATTSGYRK</sequence>
<dbReference type="PANTHER" id="PTHR31326">
    <property type="entry name" value="PROTEIN CLT2, CHLOROPLASTIC"/>
    <property type="match status" value="1"/>
</dbReference>
<feature type="transmembrane region" description="Helical" evidence="8">
    <location>
        <begin position="188"/>
        <end position="210"/>
    </location>
</feature>
<keyword evidence="3" id="KW-0813">Transport</keyword>
<dbReference type="EMBL" id="HBIC01043715">
    <property type="protein sequence ID" value="CAE0293533.1"/>
    <property type="molecule type" value="Transcribed_RNA"/>
</dbReference>
<protein>
    <submittedName>
        <fullName evidence="9">Uncharacterized protein</fullName>
    </submittedName>
</protein>
<evidence type="ECO:0000256" key="2">
    <source>
        <dbReference type="ARBA" id="ARBA00006690"/>
    </source>
</evidence>
<reference evidence="9" key="1">
    <citation type="submission" date="2021-01" db="EMBL/GenBank/DDBJ databases">
        <authorList>
            <person name="Corre E."/>
            <person name="Pelletier E."/>
            <person name="Niang G."/>
            <person name="Scheremetjew M."/>
            <person name="Finn R."/>
            <person name="Kale V."/>
            <person name="Holt S."/>
            <person name="Cochrane G."/>
            <person name="Meng A."/>
            <person name="Brown T."/>
            <person name="Cohen L."/>
        </authorList>
    </citation>
    <scope>NUCLEOTIDE SEQUENCE</scope>
    <source>
        <strain evidence="9">CCAP 955/1</strain>
    </source>
</reference>
<dbReference type="InterPro" id="IPR013936">
    <property type="entry name" value="CRT-like"/>
</dbReference>
<feature type="transmembrane region" description="Helical" evidence="8">
    <location>
        <begin position="89"/>
        <end position="109"/>
    </location>
</feature>
<keyword evidence="4 8" id="KW-0812">Transmembrane</keyword>
<keyword evidence="5 8" id="KW-1133">Transmembrane helix</keyword>
<evidence type="ECO:0000313" key="9">
    <source>
        <dbReference type="EMBL" id="CAE0293533.1"/>
    </source>
</evidence>
<evidence type="ECO:0000256" key="3">
    <source>
        <dbReference type="ARBA" id="ARBA00022448"/>
    </source>
</evidence>
<feature type="transmembrane region" description="Helical" evidence="8">
    <location>
        <begin position="24"/>
        <end position="44"/>
    </location>
</feature>
<keyword evidence="6 8" id="KW-0472">Membrane</keyword>
<feature type="region of interest" description="Disordered" evidence="7">
    <location>
        <begin position="388"/>
        <end position="429"/>
    </location>
</feature>
<gene>
    <name evidence="9" type="ORF">SELO1098_LOCUS22385</name>
</gene>
<feature type="transmembrane region" description="Helical" evidence="8">
    <location>
        <begin position="217"/>
        <end position="238"/>
    </location>
</feature>
<comment type="similarity">
    <text evidence="2">Belongs to the CRT-like transporter family.</text>
</comment>
<dbReference type="GO" id="GO:0016020">
    <property type="term" value="C:membrane"/>
    <property type="evidence" value="ECO:0007669"/>
    <property type="project" value="UniProtKB-SubCell"/>
</dbReference>
<evidence type="ECO:0000256" key="4">
    <source>
        <dbReference type="ARBA" id="ARBA00022692"/>
    </source>
</evidence>
<feature type="transmembrane region" description="Helical" evidence="8">
    <location>
        <begin position="51"/>
        <end position="69"/>
    </location>
</feature>
<evidence type="ECO:0000256" key="7">
    <source>
        <dbReference type="SAM" id="MobiDB-lite"/>
    </source>
</evidence>